<reference evidence="7 8" key="1">
    <citation type="submission" date="2018-09" db="EMBL/GenBank/DDBJ databases">
        <title>Genomic investigation of the strawberry pathogen Phytophthora fragariae indicates pathogenicity is determined by transcriptional variation in three key races.</title>
        <authorList>
            <person name="Adams T.M."/>
            <person name="Armitage A.D."/>
            <person name="Sobczyk M.K."/>
            <person name="Bates H.J."/>
            <person name="Dunwell J.M."/>
            <person name="Nellist C.F."/>
            <person name="Harrison R.J."/>
        </authorList>
    </citation>
    <scope>NUCLEOTIDE SEQUENCE [LARGE SCALE GENOMIC DNA]</scope>
    <source>
        <strain evidence="7 8">SCRP324</strain>
    </source>
</reference>
<feature type="chain" id="PRO_5025536659" description="RxLR effector protein" evidence="5">
    <location>
        <begin position="25"/>
        <end position="100"/>
    </location>
</feature>
<evidence type="ECO:0000256" key="1">
    <source>
        <dbReference type="ARBA" id="ARBA00004613"/>
    </source>
</evidence>
<comment type="subcellular location">
    <subcellularLocation>
        <location evidence="1 5">Secreted</location>
    </subcellularLocation>
</comment>
<evidence type="ECO:0000313" key="8">
    <source>
        <dbReference type="Proteomes" id="UP000435112"/>
    </source>
</evidence>
<dbReference type="AlphaFoldDB" id="A0A6A3NL36"/>
<dbReference type="Proteomes" id="UP000435112">
    <property type="component" value="Unassembled WGS sequence"/>
</dbReference>
<protein>
    <recommendedName>
        <fullName evidence="5">RxLR effector protein</fullName>
    </recommendedName>
</protein>
<feature type="compositionally biased region" description="Basic and acidic residues" evidence="6">
    <location>
        <begin position="59"/>
        <end position="82"/>
    </location>
</feature>
<comment type="similarity">
    <text evidence="2 5">Belongs to the RxLR effector family.</text>
</comment>
<dbReference type="EMBL" id="QXFU01000102">
    <property type="protein sequence ID" value="KAE9044261.1"/>
    <property type="molecule type" value="Genomic_DNA"/>
</dbReference>
<proteinExistence type="inferred from homology"/>
<name>A0A6A3NL36_9STRA</name>
<evidence type="ECO:0000256" key="6">
    <source>
        <dbReference type="SAM" id="MobiDB-lite"/>
    </source>
</evidence>
<comment type="caution">
    <text evidence="7">The sequence shown here is derived from an EMBL/GenBank/DDBJ whole genome shotgun (WGS) entry which is preliminary data.</text>
</comment>
<evidence type="ECO:0000256" key="5">
    <source>
        <dbReference type="RuleBase" id="RU367124"/>
    </source>
</evidence>
<evidence type="ECO:0000313" key="7">
    <source>
        <dbReference type="EMBL" id="KAE9044261.1"/>
    </source>
</evidence>
<dbReference type="Pfam" id="PF16810">
    <property type="entry name" value="RXLR"/>
    <property type="match status" value="1"/>
</dbReference>
<organism evidence="7 8">
    <name type="scientific">Phytophthora rubi</name>
    <dbReference type="NCBI Taxonomy" id="129364"/>
    <lineage>
        <taxon>Eukaryota</taxon>
        <taxon>Sar</taxon>
        <taxon>Stramenopiles</taxon>
        <taxon>Oomycota</taxon>
        <taxon>Peronosporomycetes</taxon>
        <taxon>Peronosporales</taxon>
        <taxon>Peronosporaceae</taxon>
        <taxon>Phytophthora</taxon>
    </lineage>
</organism>
<sequence>MRLAFFLALIVATFVASSMGVTSAEETAEINNAVLASHTEPSDSNIIARRLRGGENPSDEERVAPGDAKENRERSTGAQKEQHVTGYAFAESICQERRSA</sequence>
<evidence type="ECO:0000256" key="4">
    <source>
        <dbReference type="ARBA" id="ARBA00022729"/>
    </source>
</evidence>
<comment type="function">
    <text evidence="5">Effector that suppresses plant defense responses during pathogen infection.</text>
</comment>
<keyword evidence="3 5" id="KW-0964">Secreted</keyword>
<keyword evidence="4 5" id="KW-0732">Signal</keyword>
<evidence type="ECO:0000256" key="2">
    <source>
        <dbReference type="ARBA" id="ARBA00010400"/>
    </source>
</evidence>
<comment type="domain">
    <text evidence="5">The RxLR-dEER motif acts to carry the protein into the host cell cytoplasm through binding to cell surface phosphatidylinositol-3-phosphate.</text>
</comment>
<feature type="region of interest" description="Disordered" evidence="6">
    <location>
        <begin position="41"/>
        <end position="82"/>
    </location>
</feature>
<feature type="signal peptide" evidence="5">
    <location>
        <begin position="1"/>
        <end position="24"/>
    </location>
</feature>
<evidence type="ECO:0000256" key="3">
    <source>
        <dbReference type="ARBA" id="ARBA00022525"/>
    </source>
</evidence>
<gene>
    <name evidence="7" type="ORF">PR002_g2912</name>
</gene>
<dbReference type="InterPro" id="IPR031825">
    <property type="entry name" value="RXLR"/>
</dbReference>
<accession>A0A6A3NL36</accession>